<evidence type="ECO:0000256" key="6">
    <source>
        <dbReference type="ARBA" id="ARBA00023136"/>
    </source>
</evidence>
<evidence type="ECO:0000313" key="8">
    <source>
        <dbReference type="EMBL" id="SEE72932.1"/>
    </source>
</evidence>
<evidence type="ECO:0000256" key="1">
    <source>
        <dbReference type="ARBA" id="ARBA00004651"/>
    </source>
</evidence>
<sequence>MTSQTIGVRVRAFCHGTGSGWTGRWAGVVAALAAAAVAVVLALLVPFASAIVLAVLGGIAAGPVVPMSWRAGLAWSARVLLRLGVVLLGLHLSVREVFALGRPTLLAVVATVLVGMGATILAGAVLGVSRPATLLIAAGTSICGASAVAAMAGAIRARSEEIAAAIAMVTLYGTASIVLIPWLAGLLGLDGPSLGAWAGIAVHEVAQVVAASSPAGSAALTVAVVVKLTRVILLAPVVAVASIVVGRSTRHATRPPLVPLFVVLFVAAVAARSLGVVPGPVIAWSPAVTSFLLTAALFALGTTVQLRRLLREGRRAMLLGAIATAVVTGSGLGLLTVAGATSLGG</sequence>
<feature type="transmembrane region" description="Helical" evidence="7">
    <location>
        <begin position="25"/>
        <end position="44"/>
    </location>
</feature>
<dbReference type="Proteomes" id="UP000181980">
    <property type="component" value="Unassembled WGS sequence"/>
</dbReference>
<dbReference type="EMBL" id="FNUC01000003">
    <property type="protein sequence ID" value="SEE72932.1"/>
    <property type="molecule type" value="Genomic_DNA"/>
</dbReference>
<comment type="similarity">
    <text evidence="2">Belongs to the UPF0324 family.</text>
</comment>
<proteinExistence type="inferred from homology"/>
<dbReference type="AlphaFoldDB" id="A0A1H5L780"/>
<keyword evidence="4 7" id="KW-0812">Transmembrane</keyword>
<feature type="transmembrane region" description="Helical" evidence="7">
    <location>
        <begin position="281"/>
        <end position="304"/>
    </location>
</feature>
<keyword evidence="9" id="KW-1185">Reference proteome</keyword>
<feature type="transmembrane region" description="Helical" evidence="7">
    <location>
        <begin position="105"/>
        <end position="128"/>
    </location>
</feature>
<keyword evidence="3" id="KW-1003">Cell membrane</keyword>
<keyword evidence="6 7" id="KW-0472">Membrane</keyword>
<dbReference type="GO" id="GO:0005886">
    <property type="term" value="C:plasma membrane"/>
    <property type="evidence" value="ECO:0007669"/>
    <property type="project" value="UniProtKB-SubCell"/>
</dbReference>
<comment type="subcellular location">
    <subcellularLocation>
        <location evidence="1">Cell membrane</location>
        <topology evidence="1">Multi-pass membrane protein</topology>
    </subcellularLocation>
</comment>
<reference evidence="9" key="1">
    <citation type="submission" date="2016-10" db="EMBL/GenBank/DDBJ databases">
        <authorList>
            <person name="Varghese N."/>
            <person name="Submissions S."/>
        </authorList>
    </citation>
    <scope>NUCLEOTIDE SEQUENCE [LARGE SCALE GENOMIC DNA]</scope>
    <source>
        <strain evidence="9">DSM 45237</strain>
    </source>
</reference>
<dbReference type="PANTHER" id="PTHR30106">
    <property type="entry name" value="INNER MEMBRANE PROTEIN YEIH-RELATED"/>
    <property type="match status" value="1"/>
</dbReference>
<accession>A0A1H5L780</accession>
<feature type="transmembrane region" description="Helical" evidence="7">
    <location>
        <begin position="316"/>
        <end position="340"/>
    </location>
</feature>
<feature type="transmembrane region" description="Helical" evidence="7">
    <location>
        <begin position="218"/>
        <end position="245"/>
    </location>
</feature>
<evidence type="ECO:0000256" key="7">
    <source>
        <dbReference type="SAM" id="Phobius"/>
    </source>
</evidence>
<feature type="transmembrane region" description="Helical" evidence="7">
    <location>
        <begin position="134"/>
        <end position="155"/>
    </location>
</feature>
<protein>
    <submittedName>
        <fullName evidence="8">Conserved hypothetical integral membrane protein</fullName>
    </submittedName>
</protein>
<dbReference type="STRING" id="561176.SAMN04488561_2449"/>
<organism evidence="8 9">
    <name type="scientific">Jiangella alba</name>
    <dbReference type="NCBI Taxonomy" id="561176"/>
    <lineage>
        <taxon>Bacteria</taxon>
        <taxon>Bacillati</taxon>
        <taxon>Actinomycetota</taxon>
        <taxon>Actinomycetes</taxon>
        <taxon>Jiangellales</taxon>
        <taxon>Jiangellaceae</taxon>
        <taxon>Jiangella</taxon>
    </lineage>
</organism>
<evidence type="ECO:0000256" key="3">
    <source>
        <dbReference type="ARBA" id="ARBA00022475"/>
    </source>
</evidence>
<evidence type="ECO:0000256" key="2">
    <source>
        <dbReference type="ARBA" id="ARBA00007977"/>
    </source>
</evidence>
<evidence type="ECO:0000256" key="4">
    <source>
        <dbReference type="ARBA" id="ARBA00022692"/>
    </source>
</evidence>
<dbReference type="PANTHER" id="PTHR30106:SF2">
    <property type="entry name" value="UPF0324 INNER MEMBRANE PROTEIN YEIH"/>
    <property type="match status" value="1"/>
</dbReference>
<dbReference type="RefSeq" id="WP_083289250.1">
    <property type="nucleotide sequence ID" value="NZ_FNUC01000003.1"/>
</dbReference>
<evidence type="ECO:0000256" key="5">
    <source>
        <dbReference type="ARBA" id="ARBA00022989"/>
    </source>
</evidence>
<feature type="transmembrane region" description="Helical" evidence="7">
    <location>
        <begin position="162"/>
        <end position="184"/>
    </location>
</feature>
<feature type="transmembrane region" description="Helical" evidence="7">
    <location>
        <begin position="257"/>
        <end position="275"/>
    </location>
</feature>
<gene>
    <name evidence="8" type="ORF">SAMN04488561_2449</name>
</gene>
<dbReference type="InterPro" id="IPR018383">
    <property type="entry name" value="UPF0324_pro"/>
</dbReference>
<feature type="transmembrane region" description="Helical" evidence="7">
    <location>
        <begin position="51"/>
        <end position="69"/>
    </location>
</feature>
<keyword evidence="5 7" id="KW-1133">Transmembrane helix</keyword>
<evidence type="ECO:0000313" key="9">
    <source>
        <dbReference type="Proteomes" id="UP000181980"/>
    </source>
</evidence>
<dbReference type="Pfam" id="PF03601">
    <property type="entry name" value="Cons_hypoth698"/>
    <property type="match status" value="1"/>
</dbReference>
<name>A0A1H5L780_9ACTN</name>